<protein>
    <recommendedName>
        <fullName evidence="2">DUF6594 domain-containing protein</fullName>
    </recommendedName>
</protein>
<dbReference type="AlphaFoldDB" id="A0AA39UYT8"/>
<evidence type="ECO:0000256" key="1">
    <source>
        <dbReference type="SAM" id="Phobius"/>
    </source>
</evidence>
<keyword evidence="4" id="KW-1185">Reference proteome</keyword>
<feature type="transmembrane region" description="Helical" evidence="1">
    <location>
        <begin position="252"/>
        <end position="268"/>
    </location>
</feature>
<gene>
    <name evidence="3" type="ORF">JMJ35_008303</name>
</gene>
<keyword evidence="1" id="KW-1133">Transmembrane helix</keyword>
<accession>A0AA39UYT8</accession>
<feature type="transmembrane region" description="Helical" evidence="1">
    <location>
        <begin position="200"/>
        <end position="220"/>
    </location>
</feature>
<dbReference type="InterPro" id="IPR046529">
    <property type="entry name" value="DUF6594"/>
</dbReference>
<dbReference type="PANTHER" id="PTHR34502:SF5">
    <property type="entry name" value="DUF6594 DOMAIN-CONTAINING PROTEIN"/>
    <property type="match status" value="1"/>
</dbReference>
<feature type="transmembrane region" description="Helical" evidence="1">
    <location>
        <begin position="226"/>
        <end position="245"/>
    </location>
</feature>
<proteinExistence type="predicted"/>
<evidence type="ECO:0000313" key="4">
    <source>
        <dbReference type="Proteomes" id="UP001166286"/>
    </source>
</evidence>
<keyword evidence="1" id="KW-0472">Membrane</keyword>
<comment type="caution">
    <text evidence="3">The sequence shown here is derived from an EMBL/GenBank/DDBJ whole genome shotgun (WGS) entry which is preliminary data.</text>
</comment>
<dbReference type="PANTHER" id="PTHR34502">
    <property type="entry name" value="DUF6594 DOMAIN-CONTAINING PROTEIN-RELATED"/>
    <property type="match status" value="1"/>
</dbReference>
<evidence type="ECO:0000313" key="3">
    <source>
        <dbReference type="EMBL" id="KAK0508932.1"/>
    </source>
</evidence>
<evidence type="ECO:0000259" key="2">
    <source>
        <dbReference type="Pfam" id="PF20237"/>
    </source>
</evidence>
<organism evidence="3 4">
    <name type="scientific">Cladonia borealis</name>
    <dbReference type="NCBI Taxonomy" id="184061"/>
    <lineage>
        <taxon>Eukaryota</taxon>
        <taxon>Fungi</taxon>
        <taxon>Dikarya</taxon>
        <taxon>Ascomycota</taxon>
        <taxon>Pezizomycotina</taxon>
        <taxon>Lecanoromycetes</taxon>
        <taxon>OSLEUM clade</taxon>
        <taxon>Lecanoromycetidae</taxon>
        <taxon>Lecanorales</taxon>
        <taxon>Lecanorineae</taxon>
        <taxon>Cladoniaceae</taxon>
        <taxon>Cladonia</taxon>
    </lineage>
</organism>
<dbReference type="Proteomes" id="UP001166286">
    <property type="component" value="Unassembled WGS sequence"/>
</dbReference>
<reference evidence="3" key="1">
    <citation type="submission" date="2023-03" db="EMBL/GenBank/DDBJ databases">
        <title>Complete genome of Cladonia borealis.</title>
        <authorList>
            <person name="Park H."/>
        </authorList>
    </citation>
    <scope>NUCLEOTIDE SEQUENCE</scope>
    <source>
        <strain evidence="3">ANT050790</strain>
    </source>
</reference>
<keyword evidence="1" id="KW-0812">Transmembrane</keyword>
<dbReference type="Pfam" id="PF20237">
    <property type="entry name" value="DUF6594"/>
    <property type="match status" value="1"/>
</dbReference>
<feature type="domain" description="DUF6594" evidence="2">
    <location>
        <begin position="21"/>
        <end position="264"/>
    </location>
</feature>
<dbReference type="EMBL" id="JAFEKC020000019">
    <property type="protein sequence ID" value="KAK0508932.1"/>
    <property type="molecule type" value="Genomic_DNA"/>
</dbReference>
<sequence>MSAVPLSDIRLPCTSEDEDDRLATFMNHDSAYFVFRRFNALNLRRLLQLQAHLLSLEREFERLKGQGHDAHASSRRDELMVEVDDCLHRYTPSFRKLIFEDRALIEQSHLKTLEEPESVAVADLRSWAEDHDSLNATQYLKVRNDLITLGTGEEAKGWAYRTVEKVLWKWFAKQRPSGANPEAGSLYVYDDRNIQRSVRALLTSISTIILLVPIIILYFIGNGYPSLIVIVVCTALFSTILAFTTEARNHEVMVAAAAYGAVLVVFLGRG</sequence>
<name>A0AA39UYT8_9LECA</name>